<accession>A0ABT1DW22</accession>
<dbReference type="InterPro" id="IPR027417">
    <property type="entry name" value="P-loop_NTPase"/>
</dbReference>
<name>A0ABT1DW22_9ACTN</name>
<dbReference type="RefSeq" id="WP_253241128.1">
    <property type="nucleotide sequence ID" value="NZ_JAMYJR010000034.1"/>
</dbReference>
<gene>
    <name evidence="1" type="ORF">M1L60_31225</name>
</gene>
<sequence length="739" mass="78795">MDALAVFAEAAQDLRRRVGEPTKVWLSSSSGISRQALDDLLNGSRKPRWPTVARYVVTCKARAGSGVDPGLFTLERWRDLHAAIDAPAGGRELVFGHPPPIARAFQERVMGLEAAGCYILAGTGGTGKTQIARHVWDDLGSDVRIWTDGTSRDAIVASYAAAHAEITGAAVDSETEAAKQFLAWLGRTGRRWLVVIDDLHVPGDLDGLSPPVGHPSGHTIVTTRRADDALDGHGRILVPVGVFTPAESLAFLQQRLGPAGLTDGAAALAAALGYLPLALAQAVTFQIDRRLTCAGYLERMAGAPLSTLVPEQGSRPDGQPGSVVMTWSISVELADSLQPAGVARPVIELLSLLDPSGIPGAMLKTDAVTRHLGVDAQGAEDGLHCLRRLNLVDYRDEPFREIGLHRVVHRVTREHLSAPELARIARVAAEGLTDLWPDERSAQVAPPYLRTNARAVIDHCGGSLVAGGGHPLVHRFIMSAGESGDIEAAIGHCESLYALAESLLGPGHRTALELRHDLLYWLGSSGERAAARSRSTDLIADCGRHLGGGDELTLSARMYRARWAGMGGDAATAVGELTDLVGDYHQAGLADHPTLLTLRADLAHFIGGAGDPGGAVTEFRDLVSMRQRQDGSDHPYTLQARNGQAFWTWKAGAIGVATVEFAALLDDCLRILGPFHRYTLGARGNLAQCRGDAGDIAAAVAGLERALRDATQSLGPEHPLARRTRTYLDSWRARQPDDV</sequence>
<comment type="caution">
    <text evidence="1">The sequence shown here is derived from an EMBL/GenBank/DDBJ whole genome shotgun (WGS) entry which is preliminary data.</text>
</comment>
<dbReference type="Proteomes" id="UP001523369">
    <property type="component" value="Unassembled WGS sequence"/>
</dbReference>
<dbReference type="InterPro" id="IPR011990">
    <property type="entry name" value="TPR-like_helical_dom_sf"/>
</dbReference>
<organism evidence="1 2">
    <name type="scientific">Paractinoplanes aksuensis</name>
    <dbReference type="NCBI Taxonomy" id="2939490"/>
    <lineage>
        <taxon>Bacteria</taxon>
        <taxon>Bacillati</taxon>
        <taxon>Actinomycetota</taxon>
        <taxon>Actinomycetes</taxon>
        <taxon>Micromonosporales</taxon>
        <taxon>Micromonosporaceae</taxon>
        <taxon>Paractinoplanes</taxon>
    </lineage>
</organism>
<evidence type="ECO:0000313" key="1">
    <source>
        <dbReference type="EMBL" id="MCO8275060.1"/>
    </source>
</evidence>
<reference evidence="1 2" key="1">
    <citation type="submission" date="2022-06" db="EMBL/GenBank/DDBJ databases">
        <title>New Species of the Genus Actinoplanes, ActinopZanes ferrugineus.</title>
        <authorList>
            <person name="Ding P."/>
        </authorList>
    </citation>
    <scope>NUCLEOTIDE SEQUENCE [LARGE SCALE GENOMIC DNA]</scope>
    <source>
        <strain evidence="1 2">TRM88003</strain>
    </source>
</reference>
<dbReference type="PANTHER" id="PTHR46082">
    <property type="entry name" value="ATP/GTP-BINDING PROTEIN-RELATED"/>
    <property type="match status" value="1"/>
</dbReference>
<dbReference type="EMBL" id="JAMYJR010000034">
    <property type="protein sequence ID" value="MCO8275060.1"/>
    <property type="molecule type" value="Genomic_DNA"/>
</dbReference>
<dbReference type="PANTHER" id="PTHR46082:SF6">
    <property type="entry name" value="AAA+ ATPASE DOMAIN-CONTAINING PROTEIN-RELATED"/>
    <property type="match status" value="1"/>
</dbReference>
<keyword evidence="2" id="KW-1185">Reference proteome</keyword>
<dbReference type="Gene3D" id="1.25.40.10">
    <property type="entry name" value="Tetratricopeptide repeat domain"/>
    <property type="match status" value="1"/>
</dbReference>
<dbReference type="Gene3D" id="3.40.50.300">
    <property type="entry name" value="P-loop containing nucleotide triphosphate hydrolases"/>
    <property type="match status" value="1"/>
</dbReference>
<dbReference type="SUPFAM" id="SSF52540">
    <property type="entry name" value="P-loop containing nucleoside triphosphate hydrolases"/>
    <property type="match status" value="1"/>
</dbReference>
<dbReference type="InterPro" id="IPR053137">
    <property type="entry name" value="NLR-like"/>
</dbReference>
<protein>
    <submittedName>
        <fullName evidence="1">Kinesin light chain 2</fullName>
    </submittedName>
</protein>
<dbReference type="SUPFAM" id="SSF48452">
    <property type="entry name" value="TPR-like"/>
    <property type="match status" value="1"/>
</dbReference>
<proteinExistence type="predicted"/>
<evidence type="ECO:0000313" key="2">
    <source>
        <dbReference type="Proteomes" id="UP001523369"/>
    </source>
</evidence>